<dbReference type="SUPFAM" id="SSF53383">
    <property type="entry name" value="PLP-dependent transferases"/>
    <property type="match status" value="1"/>
</dbReference>
<dbReference type="Pfam" id="PF00266">
    <property type="entry name" value="Aminotran_5"/>
    <property type="match status" value="1"/>
</dbReference>
<gene>
    <name evidence="2" type="ORF">ACFQE5_02880</name>
</gene>
<keyword evidence="3" id="KW-1185">Reference proteome</keyword>
<dbReference type="PANTHER" id="PTHR43586">
    <property type="entry name" value="CYSTEINE DESULFURASE"/>
    <property type="match status" value="1"/>
</dbReference>
<name>A0ABW1IXQ0_9PSEU</name>
<evidence type="ECO:0000259" key="1">
    <source>
        <dbReference type="Pfam" id="PF00266"/>
    </source>
</evidence>
<dbReference type="PANTHER" id="PTHR43586:SF21">
    <property type="entry name" value="PYRIDOXAL PHOSPHATE (PLP)-DEPENDENT ASPARTATE AMINOTRANSFERASE SUPERFAMILY"/>
    <property type="match status" value="1"/>
</dbReference>
<sequence length="344" mass="35844">MRTAFGQQFDVPDGYLNTASIGTPSVAVAEAVERAVREWRTGAGRADEFDESVALARRGFAALIGAETDRVAIGAAVSPLIGLVAASVPDGSRVLVAAGEFTSVSFPFAAQAGRGVTVTELPLDEVGSRAADFDVVAVSVVQSADGRIVDLEALRRARASGTRVVLDVTQAAGWMPLDLGWADAVAGAGYKWLLSPRGVAWMAVRPEWELVPHAAGWYAGADPWDSIYGLPLRLAGDARSLDTSPVWFGHVGAAVALPWLASLDLTAVRSHSVGLADSFRSGLGLEPAGSAIVSVQQPDALRRLSDAGLVVAGRAGGARLSFHLYNTEADVEAALDALCRTSRS</sequence>
<dbReference type="Gene3D" id="3.40.640.10">
    <property type="entry name" value="Type I PLP-dependent aspartate aminotransferase-like (Major domain)"/>
    <property type="match status" value="1"/>
</dbReference>
<dbReference type="InterPro" id="IPR015422">
    <property type="entry name" value="PyrdxlP-dep_Trfase_small"/>
</dbReference>
<dbReference type="EMBL" id="JBHSQW010000007">
    <property type="protein sequence ID" value="MFC5993152.1"/>
    <property type="molecule type" value="Genomic_DNA"/>
</dbReference>
<protein>
    <submittedName>
        <fullName evidence="2">Aminotransferase class V-fold PLP-dependent enzyme</fullName>
    </submittedName>
</protein>
<proteinExistence type="predicted"/>
<dbReference type="RefSeq" id="WP_379582434.1">
    <property type="nucleotide sequence ID" value="NZ_JBHSQW010000007.1"/>
</dbReference>
<reference evidence="3" key="1">
    <citation type="journal article" date="2019" name="Int. J. Syst. Evol. Microbiol.">
        <title>The Global Catalogue of Microorganisms (GCM) 10K type strain sequencing project: providing services to taxonomists for standard genome sequencing and annotation.</title>
        <authorList>
            <consortium name="The Broad Institute Genomics Platform"/>
            <consortium name="The Broad Institute Genome Sequencing Center for Infectious Disease"/>
            <person name="Wu L."/>
            <person name="Ma J."/>
        </authorList>
    </citation>
    <scope>NUCLEOTIDE SEQUENCE [LARGE SCALE GENOMIC DNA]</scope>
    <source>
        <strain evidence="3">CCM 8391</strain>
    </source>
</reference>
<comment type="caution">
    <text evidence="2">The sequence shown here is derived from an EMBL/GenBank/DDBJ whole genome shotgun (WGS) entry which is preliminary data.</text>
</comment>
<dbReference type="Gene3D" id="3.90.1150.10">
    <property type="entry name" value="Aspartate Aminotransferase, domain 1"/>
    <property type="match status" value="1"/>
</dbReference>
<dbReference type="InterPro" id="IPR000192">
    <property type="entry name" value="Aminotrans_V_dom"/>
</dbReference>
<feature type="domain" description="Aminotransferase class V" evidence="1">
    <location>
        <begin position="44"/>
        <end position="284"/>
    </location>
</feature>
<dbReference type="GO" id="GO:0008483">
    <property type="term" value="F:transaminase activity"/>
    <property type="evidence" value="ECO:0007669"/>
    <property type="project" value="UniProtKB-KW"/>
</dbReference>
<evidence type="ECO:0000313" key="3">
    <source>
        <dbReference type="Proteomes" id="UP001596302"/>
    </source>
</evidence>
<keyword evidence="2" id="KW-0808">Transferase</keyword>
<keyword evidence="2" id="KW-0032">Aminotransferase</keyword>
<dbReference type="InterPro" id="IPR015424">
    <property type="entry name" value="PyrdxlP-dep_Trfase"/>
</dbReference>
<evidence type="ECO:0000313" key="2">
    <source>
        <dbReference type="EMBL" id="MFC5993152.1"/>
    </source>
</evidence>
<accession>A0ABW1IXQ0</accession>
<dbReference type="Proteomes" id="UP001596302">
    <property type="component" value="Unassembled WGS sequence"/>
</dbReference>
<organism evidence="2 3">
    <name type="scientific">Pseudonocardia hispaniensis</name>
    <dbReference type="NCBI Taxonomy" id="904933"/>
    <lineage>
        <taxon>Bacteria</taxon>
        <taxon>Bacillati</taxon>
        <taxon>Actinomycetota</taxon>
        <taxon>Actinomycetes</taxon>
        <taxon>Pseudonocardiales</taxon>
        <taxon>Pseudonocardiaceae</taxon>
        <taxon>Pseudonocardia</taxon>
    </lineage>
</organism>
<dbReference type="InterPro" id="IPR015421">
    <property type="entry name" value="PyrdxlP-dep_Trfase_major"/>
</dbReference>